<keyword evidence="12" id="KW-1185">Reference proteome</keyword>
<evidence type="ECO:0000256" key="1">
    <source>
        <dbReference type="ARBA" id="ARBA00008894"/>
    </source>
</evidence>
<comment type="caution">
    <text evidence="11">The sequence shown here is derived from an EMBL/GenBank/DDBJ whole genome shotgun (WGS) entry which is preliminary data.</text>
</comment>
<dbReference type="InterPro" id="IPR038005">
    <property type="entry name" value="RX-like_CC"/>
</dbReference>
<dbReference type="InterPro" id="IPR002182">
    <property type="entry name" value="NB-ARC"/>
</dbReference>
<name>A0ABD2YJ72_9GENT</name>
<dbReference type="CDD" id="cd14798">
    <property type="entry name" value="RX-CC_like"/>
    <property type="match status" value="1"/>
</dbReference>
<evidence type="ECO:0000259" key="7">
    <source>
        <dbReference type="Pfam" id="PF00931"/>
    </source>
</evidence>
<dbReference type="Pfam" id="PF18052">
    <property type="entry name" value="Rx_N"/>
    <property type="match status" value="1"/>
</dbReference>
<dbReference type="InterPro" id="IPR032675">
    <property type="entry name" value="LRR_dom_sf"/>
</dbReference>
<feature type="domain" description="Disease resistance N-terminal" evidence="8">
    <location>
        <begin position="9"/>
        <end position="99"/>
    </location>
</feature>
<dbReference type="Gene3D" id="1.10.10.10">
    <property type="entry name" value="Winged helix-like DNA-binding domain superfamily/Winged helix DNA-binding domain"/>
    <property type="match status" value="1"/>
</dbReference>
<evidence type="ECO:0000313" key="11">
    <source>
        <dbReference type="EMBL" id="KAL3507449.1"/>
    </source>
</evidence>
<feature type="domain" description="Disease resistance protein winged helix" evidence="9">
    <location>
        <begin position="433"/>
        <end position="506"/>
    </location>
</feature>
<evidence type="ECO:0000256" key="6">
    <source>
        <dbReference type="ARBA" id="ARBA00022840"/>
    </source>
</evidence>
<dbReference type="Gene3D" id="1.10.8.430">
    <property type="entry name" value="Helical domain of apoptotic protease-activating factors"/>
    <property type="match status" value="1"/>
</dbReference>
<sequence>MADAMLGSAVQVLLEKAISSASQQIGFFVGFKKDLEKLKETLTMIQAFIEDADKKQVTETSVKLWLEKLERVAFDAENLLDDFNYEILRRKVEIQNQMKRKVCFFFSLSNNPIAFRFKMANKIQNINLELKSISDEATNLDLLSQIGATDATALPTPIGFTKDRETVSVTVDPSFVGRDDDVSHIVTQLTVTTTNETVSILPIVGMGGIGKTTLARKVFNDLKIEKHFDKRIWVCVSDEFNINKLFGLILEPLQGRKPEVESMEAKVNQLKELLDGKKYLLVLDDVWNEQTRLWNDFLGSLKGISSTKGNCILVTTRKLQVVAPIVETSSNCSLKQLSDDECWLILEAHAFGSREVPDEFQDIGFQMAKKCRGLPLAASVLGGMLRNKRRDEWLKMIFHNVGDDENSVNEILKLSFDHLPYPSLKNCFAYCSIFRKDFEINKNQLIQLWAAEGFLHSNLRNNMDMEKVGDIFFHILLDNNLLQDVEKDEYGNVLNCKMHDLVHDLVQSISKSKTTDLEDSRIADEHKTFPIRYLTVERSDGEEIPFPLNKNFTSITTLILLENISINDDAISFFNCLRVFIFASKHFEKIAASIGKLSHLRYLGVLNNGITTLPDSVSKLYNLQTLLISNCESLRTFPNNFKNLVSLRHFNYFTSSNSSDRMPLEMGLLNCLQTLPFFNIGKEKGRQIEQLKSLNNLSGKLEIRNIELVKGQEEAESANLTRKSNIHELRLSWGNDRSENENKDNQVLEGLQPHPNVKGLKIENFLGDQISTWIGKLDKLVELELRYCKKCKELPTLGNIPFLRSLRLKGLESLTSIGPSFYGGSTNIHASSQGSKKLFPALLRLYLTDMTNLTEWTEATSHGIMAFPILEKIEIKECPQLTTVPSHFPSLKRLNISQINHGLGVITTICSRVCTLTSLDIRYIGGLTHLPNELFQNNPNVKNVELFNCPDLNQFLDCVWGGEQGVQSHTNSSNLVGLVSLERLSIQFCTKLKSISIPSGHQYLSALGRLWIFNCFELTHLSIPQLFVSKSESYLPLAKLFVYACSKLPSFPLDLNSTPSLSTLHLHNCDNLTTLPKGRLCSLTNLRELHIGPFSKNTTQLHSFQDLFSNIVWIASSLRDLALYGRPHWDSLPDQLQHLSALTDLKIRGFGVKSLPDWFGKLSSLEKLNLYNCEKLEHLPSHQSMTSLARLQYLCISDCPLLKERCRAENGSGPHSDWSKISHIHFIVIDSESFKDGRKL</sequence>
<evidence type="ECO:0000256" key="3">
    <source>
        <dbReference type="ARBA" id="ARBA00022737"/>
    </source>
</evidence>
<dbReference type="InterPro" id="IPR036388">
    <property type="entry name" value="WH-like_DNA-bd_sf"/>
</dbReference>
<keyword evidence="4" id="KW-0547">Nucleotide-binding</keyword>
<evidence type="ECO:0000259" key="9">
    <source>
        <dbReference type="Pfam" id="PF23559"/>
    </source>
</evidence>
<dbReference type="InterPro" id="IPR058922">
    <property type="entry name" value="WHD_DRP"/>
</dbReference>
<feature type="domain" description="NB-ARC" evidence="7">
    <location>
        <begin position="181"/>
        <end position="352"/>
    </location>
</feature>
<dbReference type="Gene3D" id="1.20.5.4130">
    <property type="match status" value="1"/>
</dbReference>
<dbReference type="GO" id="GO:0005524">
    <property type="term" value="F:ATP binding"/>
    <property type="evidence" value="ECO:0007669"/>
    <property type="project" value="UniProtKB-KW"/>
</dbReference>
<gene>
    <name evidence="11" type="ORF">ACH5RR_032831</name>
</gene>
<dbReference type="FunFam" id="1.10.10.10:FF:000322">
    <property type="entry name" value="Probable disease resistance protein At1g63360"/>
    <property type="match status" value="1"/>
</dbReference>
<dbReference type="PRINTS" id="PR00364">
    <property type="entry name" value="DISEASERSIST"/>
</dbReference>
<dbReference type="SUPFAM" id="SSF52058">
    <property type="entry name" value="L domain-like"/>
    <property type="match status" value="1"/>
</dbReference>
<comment type="similarity">
    <text evidence="1">Belongs to the disease resistance NB-LRR family.</text>
</comment>
<dbReference type="Pfam" id="PF23559">
    <property type="entry name" value="WHD_DRP"/>
    <property type="match status" value="1"/>
</dbReference>
<dbReference type="InterPro" id="IPR041118">
    <property type="entry name" value="Rx_N"/>
</dbReference>
<organism evidence="11 12">
    <name type="scientific">Cinchona calisaya</name>
    <dbReference type="NCBI Taxonomy" id="153742"/>
    <lineage>
        <taxon>Eukaryota</taxon>
        <taxon>Viridiplantae</taxon>
        <taxon>Streptophyta</taxon>
        <taxon>Embryophyta</taxon>
        <taxon>Tracheophyta</taxon>
        <taxon>Spermatophyta</taxon>
        <taxon>Magnoliopsida</taxon>
        <taxon>eudicotyledons</taxon>
        <taxon>Gunneridae</taxon>
        <taxon>Pentapetalae</taxon>
        <taxon>asterids</taxon>
        <taxon>lamiids</taxon>
        <taxon>Gentianales</taxon>
        <taxon>Rubiaceae</taxon>
        <taxon>Cinchonoideae</taxon>
        <taxon>Cinchoneae</taxon>
        <taxon>Cinchona</taxon>
    </lineage>
</organism>
<feature type="domain" description="R13L1/DRL21-like LRR repeat region" evidence="10">
    <location>
        <begin position="688"/>
        <end position="810"/>
    </location>
</feature>
<keyword evidence="6" id="KW-0067">ATP-binding</keyword>
<reference evidence="11 12" key="1">
    <citation type="submission" date="2024-11" db="EMBL/GenBank/DDBJ databases">
        <title>A near-complete genome assembly of Cinchona calisaya.</title>
        <authorList>
            <person name="Lian D.C."/>
            <person name="Zhao X.W."/>
            <person name="Wei L."/>
        </authorList>
    </citation>
    <scope>NUCLEOTIDE SEQUENCE [LARGE SCALE GENOMIC DNA]</scope>
    <source>
        <tissue evidence="11">Nenye</tissue>
    </source>
</reference>
<dbReference type="InterPro" id="IPR027417">
    <property type="entry name" value="P-loop_NTPase"/>
</dbReference>
<evidence type="ECO:0008006" key="13">
    <source>
        <dbReference type="Google" id="ProtNLM"/>
    </source>
</evidence>
<feature type="domain" description="R13L1/DRL21-like LRR repeat region" evidence="10">
    <location>
        <begin position="1131"/>
        <end position="1198"/>
    </location>
</feature>
<dbReference type="GO" id="GO:0051607">
    <property type="term" value="P:defense response to virus"/>
    <property type="evidence" value="ECO:0007669"/>
    <property type="project" value="UniProtKB-ARBA"/>
</dbReference>
<dbReference type="InterPro" id="IPR056789">
    <property type="entry name" value="LRR_R13L1-DRL21"/>
</dbReference>
<evidence type="ECO:0000313" key="12">
    <source>
        <dbReference type="Proteomes" id="UP001630127"/>
    </source>
</evidence>
<dbReference type="PANTHER" id="PTHR36766:SF70">
    <property type="entry name" value="DISEASE RESISTANCE PROTEIN RGA4"/>
    <property type="match status" value="1"/>
</dbReference>
<dbReference type="SUPFAM" id="SSF52047">
    <property type="entry name" value="RNI-like"/>
    <property type="match status" value="1"/>
</dbReference>
<dbReference type="Pfam" id="PF00931">
    <property type="entry name" value="NB-ARC"/>
    <property type="match status" value="1"/>
</dbReference>
<dbReference type="Pfam" id="PF25019">
    <property type="entry name" value="LRR_R13L1-DRL21"/>
    <property type="match status" value="2"/>
</dbReference>
<dbReference type="AlphaFoldDB" id="A0ABD2YJ72"/>
<accession>A0ABD2YJ72</accession>
<keyword evidence="2" id="KW-0433">Leucine-rich repeat</keyword>
<dbReference type="PANTHER" id="PTHR36766">
    <property type="entry name" value="PLANT BROAD-SPECTRUM MILDEW RESISTANCE PROTEIN RPW8"/>
    <property type="match status" value="1"/>
</dbReference>
<evidence type="ECO:0000256" key="4">
    <source>
        <dbReference type="ARBA" id="ARBA00022741"/>
    </source>
</evidence>
<dbReference type="Gene3D" id="3.80.10.10">
    <property type="entry name" value="Ribonuclease Inhibitor"/>
    <property type="match status" value="2"/>
</dbReference>
<protein>
    <recommendedName>
        <fullName evidence="13">Disease resistance protein RGA3</fullName>
    </recommendedName>
</protein>
<dbReference type="InterPro" id="IPR042197">
    <property type="entry name" value="Apaf_helical"/>
</dbReference>
<keyword evidence="5" id="KW-0611">Plant defense</keyword>
<evidence type="ECO:0000259" key="10">
    <source>
        <dbReference type="Pfam" id="PF25019"/>
    </source>
</evidence>
<dbReference type="Proteomes" id="UP001630127">
    <property type="component" value="Unassembled WGS sequence"/>
</dbReference>
<dbReference type="Gene3D" id="3.40.50.300">
    <property type="entry name" value="P-loop containing nucleotide triphosphate hydrolases"/>
    <property type="match status" value="1"/>
</dbReference>
<dbReference type="EMBL" id="JBJUIK010000013">
    <property type="protein sequence ID" value="KAL3507449.1"/>
    <property type="molecule type" value="Genomic_DNA"/>
</dbReference>
<keyword evidence="3" id="KW-0677">Repeat</keyword>
<evidence type="ECO:0000256" key="2">
    <source>
        <dbReference type="ARBA" id="ARBA00022614"/>
    </source>
</evidence>
<dbReference type="SUPFAM" id="SSF52540">
    <property type="entry name" value="P-loop containing nucleoside triphosphate hydrolases"/>
    <property type="match status" value="1"/>
</dbReference>
<proteinExistence type="inferred from homology"/>
<evidence type="ECO:0000256" key="5">
    <source>
        <dbReference type="ARBA" id="ARBA00022821"/>
    </source>
</evidence>
<evidence type="ECO:0000259" key="8">
    <source>
        <dbReference type="Pfam" id="PF18052"/>
    </source>
</evidence>
<dbReference type="FunFam" id="3.40.50.300:FF:001091">
    <property type="entry name" value="Probable disease resistance protein At1g61300"/>
    <property type="match status" value="1"/>
</dbReference>